<reference evidence="4 5" key="1">
    <citation type="journal article" date="2014" name="BMC Genomics">
        <title>Adaptive genomic structural variation in the grape powdery mildew pathogen, Erysiphe necator.</title>
        <authorList>
            <person name="Jones L."/>
            <person name="Riaz S."/>
            <person name="Morales-Cruz A."/>
            <person name="Amrine K.C."/>
            <person name="McGuire B."/>
            <person name="Gubler W.D."/>
            <person name="Walker M.A."/>
            <person name="Cantu D."/>
        </authorList>
    </citation>
    <scope>NUCLEOTIDE SEQUENCE [LARGE SCALE GENOMIC DNA]</scope>
    <source>
        <strain evidence="5">c</strain>
    </source>
</reference>
<comment type="caution">
    <text evidence="4">The sequence shown here is derived from an EMBL/GenBank/DDBJ whole genome shotgun (WGS) entry which is preliminary data.</text>
</comment>
<dbReference type="Gene3D" id="1.20.140.50">
    <property type="entry name" value="alix/aip1 like domains"/>
    <property type="match status" value="1"/>
</dbReference>
<evidence type="ECO:0000259" key="3">
    <source>
        <dbReference type="PROSITE" id="PS51180"/>
    </source>
</evidence>
<feature type="domain" description="BRO1" evidence="3">
    <location>
        <begin position="1"/>
        <end position="362"/>
    </location>
</feature>
<comment type="similarity">
    <text evidence="1">Belongs to the palA/RIM20 family.</text>
</comment>
<dbReference type="Gene3D" id="1.25.40.280">
    <property type="entry name" value="alix/aip1 like domains"/>
    <property type="match status" value="1"/>
</dbReference>
<dbReference type="Pfam" id="PF03097">
    <property type="entry name" value="BRO1"/>
    <property type="match status" value="1"/>
</dbReference>
<name>A0A0B1PHL2_UNCNE</name>
<dbReference type="PANTHER" id="PTHR23030">
    <property type="entry name" value="PCD6 INTERACTING PROTEIN-RELATED"/>
    <property type="match status" value="1"/>
</dbReference>
<protein>
    <submittedName>
        <fullName evidence="4">Putative ph-response regulator protein pala rim2</fullName>
    </submittedName>
</protein>
<dbReference type="InterPro" id="IPR004328">
    <property type="entry name" value="BRO1_dom"/>
</dbReference>
<evidence type="ECO:0000256" key="2">
    <source>
        <dbReference type="SAM" id="MobiDB-lite"/>
    </source>
</evidence>
<proteinExistence type="inferred from homology"/>
<keyword evidence="5" id="KW-1185">Reference proteome</keyword>
<sequence length="843" mass="96062">MFREDFEMIDNLREEAIQVLEPHVNNLKKIMAYASQLFWIAGKFPNDLGVNFTWYPALGYNIEKPMVLDNLKFEQASILYNLAALYSQLAVSSNRNTTDGLKLVCNYFCLAAGVIGYIQEYIIVEMQIEPPEDLNHTTLEYLKILLLAQAQECFWRKAVIDGYRDSSIAKLAIKTSDLYVIAGNLSIKSQVIISEWTHFALAKHHHFAAAAQFRQACDCLDKKKYGEEVARLRDSVASAKDGLREAKYLHKLVIEDLNGLKVKATEDLKRAEKDNDMLYLCVVPPKTELKPIERAVMAAPKVPPEILEPLSFLGEKGEFGRPLFAKLVPFAVHVAASIFEQRLDRIVNNSIINPLEALTIKIHSTLNSLSLPGSIQALEKPLGLTPTILSHAAEIRQVNAISRIQRSLDDSLGLAQSAASCYAEASMYLISEREENERLKSKYGTNRWTRSDSEIAAPKLYEQLDKIDGYLKTAAESDRSIYEKFKACSSFLSILSSSEIEICNFVPSARRVSMSPKLKDQVSKLRTILNNLNQLESKRRKQIEFLRERVKKDDINPSILAESIRLENLYPAQKITAAHFEDFLEERLSKYDPYICALQTEENEQNRQLMQLEICHKEFMKAKVDDGVIGKQREKTLQELENAYFQYKEIIVNLESGRKFYNDLNQIIRKFGDEAKFWAAQRSEECIRIERDLEAGQITSEPIIQSQSPENHQIQDTKVHCNQTWQKISSFSNESLEEAQSSNFPPHHEKASPKEPVIAVWNPSLGINFAMKELDGKIRKASPKSENNNENIQENHKIFGQINIDCMNGEKSCNDARVNTHSTSANQNRSNHTWDPQQDLRFG</sequence>
<dbReference type="SMART" id="SM01041">
    <property type="entry name" value="BRO1"/>
    <property type="match status" value="1"/>
</dbReference>
<dbReference type="OMA" id="VSHAEEM"/>
<dbReference type="AlphaFoldDB" id="A0A0B1PHL2"/>
<accession>A0A0B1PHL2</accession>
<evidence type="ECO:0000313" key="4">
    <source>
        <dbReference type="EMBL" id="KHJ36029.1"/>
    </source>
</evidence>
<dbReference type="Pfam" id="PF13949">
    <property type="entry name" value="ALIX_LYPXL_bnd"/>
    <property type="match status" value="1"/>
</dbReference>
<evidence type="ECO:0000256" key="1">
    <source>
        <dbReference type="ARBA" id="ARBA00038154"/>
    </source>
</evidence>
<feature type="region of interest" description="Disordered" evidence="2">
    <location>
        <begin position="817"/>
        <end position="843"/>
    </location>
</feature>
<dbReference type="Gene3D" id="1.20.120.560">
    <property type="entry name" value="alix/aip1 in complex with the ypdl late domain"/>
    <property type="match status" value="1"/>
</dbReference>
<dbReference type="GO" id="GO:0005768">
    <property type="term" value="C:endosome"/>
    <property type="evidence" value="ECO:0007669"/>
    <property type="project" value="TreeGrafter"/>
</dbReference>
<gene>
    <name evidence="4" type="ORF">EV44_g0861</name>
</gene>
<dbReference type="PANTHER" id="PTHR23030:SF39">
    <property type="entry name" value="PROGRAMMED CELL DEATH 6-INTERACTING PROTEIN"/>
    <property type="match status" value="1"/>
</dbReference>
<dbReference type="EMBL" id="JNVN01000164">
    <property type="protein sequence ID" value="KHJ36029.1"/>
    <property type="molecule type" value="Genomic_DNA"/>
</dbReference>
<dbReference type="CDD" id="cd09241">
    <property type="entry name" value="BRO1_ScRim20-like"/>
    <property type="match status" value="1"/>
</dbReference>
<dbReference type="PROSITE" id="PS51180">
    <property type="entry name" value="BRO1"/>
    <property type="match status" value="1"/>
</dbReference>
<dbReference type="InterPro" id="IPR038499">
    <property type="entry name" value="BRO1_sf"/>
</dbReference>
<dbReference type="HOGENOM" id="CLU_007181_2_1_1"/>
<dbReference type="Proteomes" id="UP000030854">
    <property type="component" value="Unassembled WGS sequence"/>
</dbReference>
<evidence type="ECO:0000313" key="5">
    <source>
        <dbReference type="Proteomes" id="UP000030854"/>
    </source>
</evidence>
<organism evidence="4 5">
    <name type="scientific">Uncinula necator</name>
    <name type="common">Grape powdery mildew</name>
    <dbReference type="NCBI Taxonomy" id="52586"/>
    <lineage>
        <taxon>Eukaryota</taxon>
        <taxon>Fungi</taxon>
        <taxon>Dikarya</taxon>
        <taxon>Ascomycota</taxon>
        <taxon>Pezizomycotina</taxon>
        <taxon>Leotiomycetes</taxon>
        <taxon>Erysiphales</taxon>
        <taxon>Erysiphaceae</taxon>
        <taxon>Erysiphe</taxon>
    </lineage>
</organism>
<dbReference type="InterPro" id="IPR025304">
    <property type="entry name" value="ALIX_V_dom"/>
</dbReference>
<dbReference type="STRING" id="52586.A0A0B1PHL2"/>
<feature type="compositionally biased region" description="Polar residues" evidence="2">
    <location>
        <begin position="817"/>
        <end position="836"/>
    </location>
</feature>